<keyword evidence="6" id="KW-1185">Reference proteome</keyword>
<dbReference type="Gene3D" id="1.25.40.10">
    <property type="entry name" value="Tetratricopeptide repeat domain"/>
    <property type="match status" value="1"/>
</dbReference>
<dbReference type="SUPFAM" id="SSF81901">
    <property type="entry name" value="HCP-like"/>
    <property type="match status" value="1"/>
</dbReference>
<dbReference type="SUPFAM" id="SSF56112">
    <property type="entry name" value="Protein kinase-like (PK-like)"/>
    <property type="match status" value="2"/>
</dbReference>
<dbReference type="InterPro" id="IPR001245">
    <property type="entry name" value="Ser-Thr/Tyr_kinase_cat_dom"/>
</dbReference>
<dbReference type="PROSITE" id="PS50011">
    <property type="entry name" value="PROTEIN_KINASE_DOM"/>
    <property type="match status" value="2"/>
</dbReference>
<evidence type="ECO:0000259" key="3">
    <source>
        <dbReference type="PROSITE" id="PS50011"/>
    </source>
</evidence>
<dbReference type="Proteomes" id="UP000247702">
    <property type="component" value="Unassembled WGS sequence"/>
</dbReference>
<dbReference type="CDD" id="cd21037">
    <property type="entry name" value="MLKL_NTD"/>
    <property type="match status" value="2"/>
</dbReference>
<dbReference type="GO" id="GO:0097527">
    <property type="term" value="P:necroptotic signaling pathway"/>
    <property type="evidence" value="ECO:0007669"/>
    <property type="project" value="TreeGrafter"/>
</dbReference>
<sequence length="2007" mass="233516">MSVSNEIISKEFQKNFQGITTENCQTVNFQLLISDKRELQISSSSSNNTSHGGSSQIIKIFNKVNSNEIFPTTLTDEFSSKMSTNETDPITSTDELSSKMSVSSEIIPKESQKNMQYFQDSFLKVVPYKAESISTNEIIFLYLVYIWHWDYDPDKRQTIQKVVNTSDSMVSQQIFQNLKLNHGLFLNGYKIEPSKLALLSGDGDYDMNIYEGQPIVYTFINDRDSHVNLLSFNSNDSENELNEALQPSDICINFPIAEVTYNADLSKSFSNFMNDGGTSYETYGHLFAKKVLIGDKIFIDDFKPATSTQSDIFKSFLTMAYDSAKYNKKIQFNNLSLNFFPKIRTSDGEYLNEPYKLANWMNNLYQRKIPDIISYNDLIPISELNSSTASSSIGEKQQGITNFKERLSLKEWVGNSINVNVTKWIILQGSMVNKHLVNNKIAIDLVNIPEIYSIDKPYLKIMKSTTNLEIKEFFTLTNTYSDNSFSIRSNNSNYGGYTMKYEKYKILFNKDDISPSEEFKQAIEKALKDMRPLKFLKDVFDEYGHFFSLNIILGKSLKKSPLFESLPDWIQNLDNSLEIIDFDKVIPLYKILEAEQQRKIDYLLNTRNNFKIIMTGLVDLKDFDINTEKEKRINIDPTLGDENYKVFGSIISKKNRSRLDEFFVTFDYYDLSGFSAMINQLSETDVNIKECYIIWFIIGNPSSLSVFSPKNRNCEIDSFSITLQSNLLYYRIVIPFSLSQGDSIFINSRSNFEPNNGIKLINWSYNSIKIEMIKPIINFDESDEDNSALSVNSNNRDYKIDIFRVPSNYKNLKIDGGKEDEVSIDSIEYNLTKENFVKELMIIVPFTIPFTKFLPLTDEIRKILNEVIDIAQKAEYNTRICDALKQRVYAVDLAVLDLKVQRNNQEYFNGSNYLHLQNLITIITHIKKFMKNISQILELLKSKYILPKNIEKTLKELCDDFDVCIIKIDASDFTTTIKDKIRSEEEQLKADQEDLNKYFGQIVGVNDKDKEEMILKINKINIMNSTMEKLLDRQVGNENNKREYQLRIDNIFRAHQLQISVYVKTDKEPRKNGKVTKWVNVNKDERAFKSISEEDKISVQNQVIILRELHDWQNIIKFYGLTYDGSKWYLVTEWAEHGNLREFYTNNKNSFDPKLKLCISLDIARGLNFLRTVEILHRDIRAENVLITHDNTAKLTNLKLSRSYKADTQNQHHNLEQIRYCAPEILDRTTGFKYNNKCEVYSFGILLWEISEEKIPYENLDDFIDITNYVLGKNREPFSENNQMPDEFKNLALDAVNHDPESRPKLTTMFIVLSNCLESFNSHTSFKKYTTTAAEAAKKHEMIDLITEIRDLFDKINEITQSAEHNKRICKVFKKRVYVIYSAMFDKVHGDDKEYFNENNYQCLQNLVAVIKKIKKFITDITQMTTLLELNYNQSNNIEINFKELFNNFNDCIMSVNSLNFTTTVRSKKHLEEEAEALKADQDELNKYFKNVEIGVDNDDNKNKLLKVNKMNNAMEKFLDEQMENENNKKIYQTKIDEIFQEHQLVSSDYAKTDKEPHKGGNVTKWVNVKNKDIEYAFKSISEKDISSVQNQVTILKLLHDWRNIIKFYGLTRSGDKWYLVTEWAEHGNLREFYTKNSFDPKLKLCISLDIARGLNFLRTVEILHRDIRAENVLITHDNTAKLTNFKLSRSYKADTQNQHHNLEQIRYCAPEILERTTGFKYNNKCEVYSFGILLWEISEEKIPYENMDDFVEVIKLVLDKYREPFSENNQMPNEFKNLALDAVNHDPEFRPKISTMFEVLNKCLETFENPSHTPLQDRKHVLTKNVPKLPDFESFNYMTLAEAAKQHKKLDKKGKPSGDMKTAYKCFEAYASSNTTIRNQIMAKYHKALYISKGYVVSPPDKDKIVAELFKEVADDEANEFPDAKLRYGALLYNGKGVEKNLSEALKYFEQTAESGYVVAMYNTGKLYYEGGDGVEKNLEKASYYMRLANYHEYEPATRFCKEHNI</sequence>
<dbReference type="InterPro" id="IPR020635">
    <property type="entry name" value="Tyr_kinase_cat_dom"/>
</dbReference>
<protein>
    <submittedName>
        <fullName evidence="5">Kinase-like domain-containing protein</fullName>
    </submittedName>
</protein>
<dbReference type="Pfam" id="PF08238">
    <property type="entry name" value="Sel1"/>
    <property type="match status" value="2"/>
</dbReference>
<dbReference type="InterPro" id="IPR006597">
    <property type="entry name" value="Sel1-like"/>
</dbReference>
<keyword evidence="5" id="KW-0418">Kinase</keyword>
<dbReference type="GO" id="GO:0004713">
    <property type="term" value="F:protein tyrosine kinase activity"/>
    <property type="evidence" value="ECO:0007669"/>
    <property type="project" value="InterPro"/>
</dbReference>
<reference evidence="4 6" key="1">
    <citation type="submission" date="2017-11" db="EMBL/GenBank/DDBJ databases">
        <title>The genome of Rhizophagus clarus HR1 reveals common genetic basis of auxotrophy among arbuscular mycorrhizal fungi.</title>
        <authorList>
            <person name="Kobayashi Y."/>
        </authorList>
    </citation>
    <scope>NUCLEOTIDE SEQUENCE [LARGE SCALE GENOMIC DNA]</scope>
    <source>
        <strain evidence="4 6">HR1</strain>
    </source>
</reference>
<dbReference type="PANTHER" id="PTHR44329">
    <property type="entry name" value="SERINE/THREONINE-PROTEIN KINASE TNNI3K-RELATED"/>
    <property type="match status" value="1"/>
</dbReference>
<dbReference type="InterPro" id="IPR036537">
    <property type="entry name" value="Adaptor_Cbl_N_dom_sf"/>
</dbReference>
<comment type="caution">
    <text evidence="4">The sequence shown here is derived from an EMBL/GenBank/DDBJ whole genome shotgun (WGS) entry which is preliminary data.</text>
</comment>
<dbReference type="InterPro" id="IPR000719">
    <property type="entry name" value="Prot_kinase_dom"/>
</dbReference>
<gene>
    <name evidence="5" type="ORF">RCL2_002624100</name>
    <name evidence="4" type="ORF">RclHR1_00560020</name>
</gene>
<keyword evidence="1" id="KW-0547">Nucleotide-binding</keyword>
<evidence type="ECO:0000256" key="2">
    <source>
        <dbReference type="ARBA" id="ARBA00022840"/>
    </source>
</evidence>
<dbReference type="GO" id="GO:0007166">
    <property type="term" value="P:cell surface receptor signaling pathway"/>
    <property type="evidence" value="ECO:0007669"/>
    <property type="project" value="InterPro"/>
</dbReference>
<dbReference type="EMBL" id="BEXD01003937">
    <property type="protein sequence ID" value="GBC04293.1"/>
    <property type="molecule type" value="Genomic_DNA"/>
</dbReference>
<name>A0A2Z6RTZ9_9GLOM</name>
<evidence type="ECO:0000313" key="5">
    <source>
        <dbReference type="EMBL" id="GES99757.1"/>
    </source>
</evidence>
<evidence type="ECO:0000313" key="6">
    <source>
        <dbReference type="Proteomes" id="UP000247702"/>
    </source>
</evidence>
<keyword evidence="5" id="KW-0808">Transferase</keyword>
<reference evidence="5" key="2">
    <citation type="submission" date="2019-10" db="EMBL/GenBank/DDBJ databases">
        <title>Conservation and host-specific expression of non-tandemly repeated heterogenous ribosome RNA gene in arbuscular mycorrhizal fungi.</title>
        <authorList>
            <person name="Maeda T."/>
            <person name="Kobayashi Y."/>
            <person name="Nakagawa T."/>
            <person name="Ezawa T."/>
            <person name="Yamaguchi K."/>
            <person name="Bino T."/>
            <person name="Nishimoto Y."/>
            <person name="Shigenobu S."/>
            <person name="Kawaguchi M."/>
        </authorList>
    </citation>
    <scope>NUCLEOTIDE SEQUENCE</scope>
    <source>
        <strain evidence="5">HR1</strain>
    </source>
</reference>
<dbReference type="SMART" id="SM00219">
    <property type="entry name" value="TyrKc"/>
    <property type="match status" value="2"/>
</dbReference>
<feature type="domain" description="Protein kinase" evidence="3">
    <location>
        <begin position="1551"/>
        <end position="1805"/>
    </location>
</feature>
<dbReference type="GO" id="GO:0005524">
    <property type="term" value="F:ATP binding"/>
    <property type="evidence" value="ECO:0007669"/>
    <property type="project" value="UniProtKB-KW"/>
</dbReference>
<dbReference type="SMART" id="SM00671">
    <property type="entry name" value="SEL1"/>
    <property type="match status" value="2"/>
</dbReference>
<dbReference type="InterPro" id="IPR011990">
    <property type="entry name" value="TPR-like_helical_dom_sf"/>
</dbReference>
<dbReference type="InterPro" id="IPR008266">
    <property type="entry name" value="Tyr_kinase_AS"/>
</dbReference>
<dbReference type="Pfam" id="PF07714">
    <property type="entry name" value="PK_Tyr_Ser-Thr"/>
    <property type="match status" value="2"/>
</dbReference>
<evidence type="ECO:0000256" key="1">
    <source>
        <dbReference type="ARBA" id="ARBA00022741"/>
    </source>
</evidence>
<dbReference type="InterPro" id="IPR011009">
    <property type="entry name" value="Kinase-like_dom_sf"/>
</dbReference>
<dbReference type="Gene3D" id="1.10.510.10">
    <property type="entry name" value="Transferase(Phosphotransferase) domain 1"/>
    <property type="match status" value="2"/>
</dbReference>
<proteinExistence type="predicted"/>
<dbReference type="PROSITE" id="PS00109">
    <property type="entry name" value="PROTEIN_KINASE_TYR"/>
    <property type="match status" value="2"/>
</dbReference>
<evidence type="ECO:0000313" key="4">
    <source>
        <dbReference type="EMBL" id="GBC04293.1"/>
    </source>
</evidence>
<dbReference type="OrthoDB" id="346907at2759"/>
<dbReference type="PANTHER" id="PTHR44329:SF298">
    <property type="entry name" value="MIXED LINEAGE KINASE DOMAIN-LIKE PROTEIN"/>
    <property type="match status" value="1"/>
</dbReference>
<organism evidence="4 6">
    <name type="scientific">Rhizophagus clarus</name>
    <dbReference type="NCBI Taxonomy" id="94130"/>
    <lineage>
        <taxon>Eukaryota</taxon>
        <taxon>Fungi</taxon>
        <taxon>Fungi incertae sedis</taxon>
        <taxon>Mucoromycota</taxon>
        <taxon>Glomeromycotina</taxon>
        <taxon>Glomeromycetes</taxon>
        <taxon>Glomerales</taxon>
        <taxon>Glomeraceae</taxon>
        <taxon>Rhizophagus</taxon>
    </lineage>
</organism>
<dbReference type="InterPro" id="IPR059179">
    <property type="entry name" value="MLKL-like_MCAfunc"/>
</dbReference>
<dbReference type="Proteomes" id="UP000615446">
    <property type="component" value="Unassembled WGS sequence"/>
</dbReference>
<dbReference type="EMBL" id="BLAL01000285">
    <property type="protein sequence ID" value="GES99757.1"/>
    <property type="molecule type" value="Genomic_DNA"/>
</dbReference>
<keyword evidence="2" id="KW-0067">ATP-binding</keyword>
<feature type="domain" description="Protein kinase" evidence="3">
    <location>
        <begin position="1061"/>
        <end position="1326"/>
    </location>
</feature>
<accession>A0A2Z6RTZ9</accession>
<dbReference type="Gene3D" id="1.20.930.20">
    <property type="entry name" value="Adaptor protein Cbl, N-terminal domain"/>
    <property type="match status" value="2"/>
</dbReference>
<dbReference type="InterPro" id="IPR051681">
    <property type="entry name" value="Ser/Thr_Kinases-Pseudokinases"/>
</dbReference>